<sequence length="237" mass="27349">MKLDNQTLLNELYGEHPQHYVAVDCVIFGYRDGELKLLLYPRSFEPAKGNWSLLGGFIQKDESSDQAAERILKRTTGLDQIYMEQVAAFTQPDREPSARVISIAYFALIRLDDHDEEIVHQYGADWFSFGDKPELIFDHEEIITQALAKLQQKAGYQLVGPELLPDLFTITQLRGLYEAIFQRTLDPGNFRKKVLSLGVLKRHNKKDSTESKKGAFYYSYEEKPDSQEKELNRIIKI</sequence>
<reference evidence="2 3" key="1">
    <citation type="submission" date="2018-04" db="EMBL/GenBank/DDBJ databases">
        <title>Genomic Encyclopedia of Archaeal and Bacterial Type Strains, Phase II (KMG-II): from individual species to whole genera.</title>
        <authorList>
            <person name="Goeker M."/>
        </authorList>
    </citation>
    <scope>NUCLEOTIDE SEQUENCE [LARGE SCALE GENOMIC DNA]</scope>
    <source>
        <strain evidence="2 3">DSM 28823</strain>
    </source>
</reference>
<dbReference type="Gene3D" id="1.10.10.10">
    <property type="entry name" value="Winged helix-like DNA-binding domain superfamily/Winged helix DNA-binding domain"/>
    <property type="match status" value="1"/>
</dbReference>
<dbReference type="AlphaFoldDB" id="A0A2T5BZ33"/>
<dbReference type="Gene3D" id="3.90.79.10">
    <property type="entry name" value="Nucleoside Triphosphate Pyrophosphohydrolase"/>
    <property type="match status" value="1"/>
</dbReference>
<dbReference type="PANTHER" id="PTHR43736">
    <property type="entry name" value="ADP-RIBOSE PYROPHOSPHATASE"/>
    <property type="match status" value="1"/>
</dbReference>
<dbReference type="InterPro" id="IPR015797">
    <property type="entry name" value="NUDIX_hydrolase-like_dom_sf"/>
</dbReference>
<dbReference type="Pfam" id="PF00293">
    <property type="entry name" value="NUDIX"/>
    <property type="match status" value="1"/>
</dbReference>
<dbReference type="InterPro" id="IPR036390">
    <property type="entry name" value="WH_DNA-bd_sf"/>
</dbReference>
<dbReference type="SUPFAM" id="SSF46785">
    <property type="entry name" value="Winged helix' DNA-binding domain"/>
    <property type="match status" value="1"/>
</dbReference>
<protein>
    <submittedName>
        <fullName evidence="2">ADP-ribose pyrophosphatase YjhB (NUDIX family)</fullName>
    </submittedName>
</protein>
<dbReference type="EMBL" id="QAAD01000016">
    <property type="protein sequence ID" value="PTN07511.1"/>
    <property type="molecule type" value="Genomic_DNA"/>
</dbReference>
<accession>A0A2T5BZ33</accession>
<evidence type="ECO:0000313" key="3">
    <source>
        <dbReference type="Proteomes" id="UP000243525"/>
    </source>
</evidence>
<dbReference type="RefSeq" id="WP_107823206.1">
    <property type="nucleotide sequence ID" value="NZ_OY782574.1"/>
</dbReference>
<evidence type="ECO:0000313" key="2">
    <source>
        <dbReference type="EMBL" id="PTN07511.1"/>
    </source>
</evidence>
<keyword evidence="3" id="KW-1185">Reference proteome</keyword>
<dbReference type="PROSITE" id="PS51462">
    <property type="entry name" value="NUDIX"/>
    <property type="match status" value="1"/>
</dbReference>
<name>A0A2T5BZ33_9BACT</name>
<dbReference type="InterPro" id="IPR054105">
    <property type="entry name" value="WHD_NrtR"/>
</dbReference>
<dbReference type="InterPro" id="IPR036388">
    <property type="entry name" value="WH-like_DNA-bd_sf"/>
</dbReference>
<organism evidence="2 3">
    <name type="scientific">Mangrovibacterium marinum</name>
    <dbReference type="NCBI Taxonomy" id="1639118"/>
    <lineage>
        <taxon>Bacteria</taxon>
        <taxon>Pseudomonadati</taxon>
        <taxon>Bacteroidota</taxon>
        <taxon>Bacteroidia</taxon>
        <taxon>Marinilabiliales</taxon>
        <taxon>Prolixibacteraceae</taxon>
        <taxon>Mangrovibacterium</taxon>
    </lineage>
</organism>
<comment type="caution">
    <text evidence="2">The sequence shown here is derived from an EMBL/GenBank/DDBJ whole genome shotgun (WGS) entry which is preliminary data.</text>
</comment>
<dbReference type="PANTHER" id="PTHR43736:SF4">
    <property type="entry name" value="SLR1690 PROTEIN"/>
    <property type="match status" value="1"/>
</dbReference>
<proteinExistence type="predicted"/>
<feature type="domain" description="Nudix hydrolase" evidence="1">
    <location>
        <begin position="18"/>
        <end position="149"/>
    </location>
</feature>
<dbReference type="InterPro" id="IPR000086">
    <property type="entry name" value="NUDIX_hydrolase_dom"/>
</dbReference>
<gene>
    <name evidence="2" type="ORF">C8N47_11633</name>
</gene>
<dbReference type="CDD" id="cd18873">
    <property type="entry name" value="NUDIX_NadM_like"/>
    <property type="match status" value="1"/>
</dbReference>
<dbReference type="SUPFAM" id="SSF55811">
    <property type="entry name" value="Nudix"/>
    <property type="match status" value="1"/>
</dbReference>
<dbReference type="Proteomes" id="UP000243525">
    <property type="component" value="Unassembled WGS sequence"/>
</dbReference>
<dbReference type="Pfam" id="PF21906">
    <property type="entry name" value="WHD_NrtR"/>
    <property type="match status" value="1"/>
</dbReference>
<dbReference type="OrthoDB" id="9786141at2"/>
<evidence type="ECO:0000259" key="1">
    <source>
        <dbReference type="PROSITE" id="PS51462"/>
    </source>
</evidence>